<accession>A0A085WSD6</accession>
<dbReference type="AlphaFoldDB" id="A0A085WSD6"/>
<keyword evidence="7" id="KW-1185">Reference proteome</keyword>
<dbReference type="InterPro" id="IPR050695">
    <property type="entry name" value="N-acetylmuramoyl_amidase_3"/>
</dbReference>
<reference evidence="6 7" key="1">
    <citation type="submission" date="2014-04" db="EMBL/GenBank/DDBJ databases">
        <title>Genome assembly of Hyalangium minutum DSM 14724.</title>
        <authorList>
            <person name="Sharma G."/>
            <person name="Subramanian S."/>
        </authorList>
    </citation>
    <scope>NUCLEOTIDE SEQUENCE [LARGE SCALE GENOMIC DNA]</scope>
    <source>
        <strain evidence="6 7">DSM 14724</strain>
    </source>
</reference>
<evidence type="ECO:0000313" key="7">
    <source>
        <dbReference type="Proteomes" id="UP000028725"/>
    </source>
</evidence>
<evidence type="ECO:0000256" key="1">
    <source>
        <dbReference type="ARBA" id="ARBA00001561"/>
    </source>
</evidence>
<dbReference type="Pfam" id="PF01520">
    <property type="entry name" value="Amidase_3"/>
    <property type="match status" value="1"/>
</dbReference>
<feature type="domain" description="MurNAc-LAA" evidence="5">
    <location>
        <begin position="130"/>
        <end position="281"/>
    </location>
</feature>
<dbReference type="GO" id="GO:0030288">
    <property type="term" value="C:outer membrane-bounded periplasmic space"/>
    <property type="evidence" value="ECO:0007669"/>
    <property type="project" value="TreeGrafter"/>
</dbReference>
<dbReference type="STRING" id="394096.DB31_5641"/>
<dbReference type="GO" id="GO:0009253">
    <property type="term" value="P:peptidoglycan catabolic process"/>
    <property type="evidence" value="ECO:0007669"/>
    <property type="project" value="InterPro"/>
</dbReference>
<name>A0A085WSD6_9BACT</name>
<comment type="caution">
    <text evidence="6">The sequence shown here is derived from an EMBL/GenBank/DDBJ whole genome shotgun (WGS) entry which is preliminary data.</text>
</comment>
<sequence length="303" mass="32722">MLAGCAEPANAQPAPAVPSSPVEDAPAASASQETPPRAEPATLPAWPAATAPLTAQPLQVPKGYRKKRIYLDAGHGYRANTGNTSVTCETEADNMLRVAEDLARRLEATGHFKVRLSRRAGKEVHYRTRVSEAESWNADAFVSLHSDSRGEAAWWEAAPGQKCLRQDTTPGYSVLWSDETADPLKTRRVTLARGLAQRIGAAGFLPYDGVDYVGLYEGDPEHPGVFVDRHEPGLRIMMLRRPRVPSVIIETHHALDFEEAARWKELRTLEAFAAAVAQGLVDGLSDSPSPAAPMATTGVAAQK</sequence>
<evidence type="ECO:0000256" key="2">
    <source>
        <dbReference type="ARBA" id="ARBA00011901"/>
    </source>
</evidence>
<dbReference type="EC" id="3.5.1.28" evidence="2"/>
<evidence type="ECO:0000259" key="5">
    <source>
        <dbReference type="SMART" id="SM00646"/>
    </source>
</evidence>
<comment type="catalytic activity">
    <reaction evidence="1">
        <text>Hydrolyzes the link between N-acetylmuramoyl residues and L-amino acid residues in certain cell-wall glycopeptides.</text>
        <dbReference type="EC" id="3.5.1.28"/>
    </reaction>
</comment>
<protein>
    <recommendedName>
        <fullName evidence="2">N-acetylmuramoyl-L-alanine amidase</fullName>
        <ecNumber evidence="2">3.5.1.28</ecNumber>
    </recommendedName>
</protein>
<dbReference type="SMART" id="SM00646">
    <property type="entry name" value="Ami_3"/>
    <property type="match status" value="1"/>
</dbReference>
<dbReference type="SUPFAM" id="SSF53187">
    <property type="entry name" value="Zn-dependent exopeptidases"/>
    <property type="match status" value="1"/>
</dbReference>
<evidence type="ECO:0000256" key="4">
    <source>
        <dbReference type="SAM" id="MobiDB-lite"/>
    </source>
</evidence>
<dbReference type="Gene3D" id="3.40.630.40">
    <property type="entry name" value="Zn-dependent exopeptidases"/>
    <property type="match status" value="1"/>
</dbReference>
<feature type="compositionally biased region" description="Low complexity" evidence="4">
    <location>
        <begin position="1"/>
        <end position="31"/>
    </location>
</feature>
<dbReference type="PANTHER" id="PTHR30404:SF0">
    <property type="entry name" value="N-ACETYLMURAMOYL-L-ALANINE AMIDASE AMIC"/>
    <property type="match status" value="1"/>
</dbReference>
<dbReference type="InterPro" id="IPR002508">
    <property type="entry name" value="MurNAc-LAA_cat"/>
</dbReference>
<dbReference type="Proteomes" id="UP000028725">
    <property type="component" value="Unassembled WGS sequence"/>
</dbReference>
<evidence type="ECO:0000313" key="6">
    <source>
        <dbReference type="EMBL" id="KFE70599.1"/>
    </source>
</evidence>
<dbReference type="EMBL" id="JMCB01000003">
    <property type="protein sequence ID" value="KFE70599.1"/>
    <property type="molecule type" value="Genomic_DNA"/>
</dbReference>
<dbReference type="CDD" id="cd02696">
    <property type="entry name" value="MurNAc-LAA"/>
    <property type="match status" value="1"/>
</dbReference>
<dbReference type="PATRIC" id="fig|394096.3.peg.2118"/>
<dbReference type="GO" id="GO:0008745">
    <property type="term" value="F:N-acetylmuramoyl-L-alanine amidase activity"/>
    <property type="evidence" value="ECO:0007669"/>
    <property type="project" value="UniProtKB-EC"/>
</dbReference>
<gene>
    <name evidence="6" type="ORF">DB31_5641</name>
</gene>
<proteinExistence type="predicted"/>
<keyword evidence="3" id="KW-0378">Hydrolase</keyword>
<evidence type="ECO:0000256" key="3">
    <source>
        <dbReference type="ARBA" id="ARBA00022801"/>
    </source>
</evidence>
<feature type="region of interest" description="Disordered" evidence="4">
    <location>
        <begin position="1"/>
        <end position="43"/>
    </location>
</feature>
<dbReference type="PANTHER" id="PTHR30404">
    <property type="entry name" value="N-ACETYLMURAMOYL-L-ALANINE AMIDASE"/>
    <property type="match status" value="1"/>
</dbReference>
<organism evidence="6 7">
    <name type="scientific">Hyalangium minutum</name>
    <dbReference type="NCBI Taxonomy" id="394096"/>
    <lineage>
        <taxon>Bacteria</taxon>
        <taxon>Pseudomonadati</taxon>
        <taxon>Myxococcota</taxon>
        <taxon>Myxococcia</taxon>
        <taxon>Myxococcales</taxon>
        <taxon>Cystobacterineae</taxon>
        <taxon>Archangiaceae</taxon>
        <taxon>Hyalangium</taxon>
    </lineage>
</organism>